<protein>
    <submittedName>
        <fullName evidence="3">Integrator complex subunit 6-like</fullName>
    </submittedName>
</protein>
<dbReference type="Proteomes" id="UP001165289">
    <property type="component" value="Unassembled WGS sequence"/>
</dbReference>
<name>A0AAV7JKT8_9METZ</name>
<dbReference type="GO" id="GO:0032039">
    <property type="term" value="C:integrator complex"/>
    <property type="evidence" value="ECO:0007669"/>
    <property type="project" value="TreeGrafter"/>
</dbReference>
<dbReference type="Pfam" id="PF13519">
    <property type="entry name" value="VWA_2"/>
    <property type="match status" value="1"/>
</dbReference>
<keyword evidence="4" id="KW-1185">Reference proteome</keyword>
<dbReference type="EMBL" id="JAKMXF010000320">
    <property type="protein sequence ID" value="KAI6649558.1"/>
    <property type="molecule type" value="Genomic_DNA"/>
</dbReference>
<evidence type="ECO:0000313" key="3">
    <source>
        <dbReference type="EMBL" id="KAI6649558.1"/>
    </source>
</evidence>
<accession>A0AAV7JKT8</accession>
<dbReference type="Pfam" id="PF15300">
    <property type="entry name" value="INT_SG_DDX_CT_C"/>
    <property type="match status" value="1"/>
</dbReference>
<dbReference type="CDD" id="cd00198">
    <property type="entry name" value="vWFA"/>
    <property type="match status" value="1"/>
</dbReference>
<dbReference type="Gene3D" id="3.40.50.410">
    <property type="entry name" value="von Willebrand factor, type A domain"/>
    <property type="match status" value="1"/>
</dbReference>
<feature type="compositionally biased region" description="Polar residues" evidence="1">
    <location>
        <begin position="659"/>
        <end position="671"/>
    </location>
</feature>
<dbReference type="InterPro" id="IPR057413">
    <property type="entry name" value="Beta-barrel_INTS6"/>
</dbReference>
<proteinExistence type="predicted"/>
<feature type="region of interest" description="Disordered" evidence="1">
    <location>
        <begin position="595"/>
        <end position="630"/>
    </location>
</feature>
<dbReference type="InterPro" id="IPR029307">
    <property type="entry name" value="INT_SG_DDX_CT_C"/>
</dbReference>
<dbReference type="SUPFAM" id="SSF53300">
    <property type="entry name" value="vWA-like"/>
    <property type="match status" value="1"/>
</dbReference>
<feature type="region of interest" description="Disordered" evidence="1">
    <location>
        <begin position="245"/>
        <end position="264"/>
    </location>
</feature>
<comment type="caution">
    <text evidence="3">The sequence shown here is derived from an EMBL/GenBank/DDBJ whole genome shotgun (WGS) entry which is preliminary data.</text>
</comment>
<evidence type="ECO:0000259" key="2">
    <source>
        <dbReference type="PROSITE" id="PS50234"/>
    </source>
</evidence>
<sequence length="834" mass="94925">MVVQVIVFLVDSSSSMNQVSYLGTSLLDIAKNAVESFIKIRNRDSSGRHDRYILVNFDERPYCIKSGWKESHATFSAELKNLKGNAISTLGNSLRECFDYLNIPRLQSATDNYGMGRNPFYIEPACIILLSDGGSFTNLSGVESLLNLPNSGYEGAELTKEPFRWDQRLFSIILRVPGVTPAHSLTPTQFSHLDAQQEINSMCEATGGKSYVAISPKSLTHSLESISTKLQTGVVVNFECMRDPVRNSSRSDNRSSDSSLSETTNISNISCGRKLMYVKANPKTGQFNGHWPIPEEFWPDANSNQLPPRSAHPTIYFDTKESHPLLIENFPFDKYELEPSPLTQYILSRKNTHNSSWQCYVMNSGFKEGTARAFGYLRASSGGKHVNIFVMPYDYPIIIPLLDELSKQNFRPSSQWTQEFNKYLNSIPTYYIQPLKNSLRLFGANSLLIPNSYDGNPSYNIIAYLKKIKRQSESESKRVYTSIPLREVEVSSHNKPVAKRGSVYGLRHTCLDKLRKYRDILTSPHSSTRLSIRDYSIPISQMGNYQEYLSRVPPLREIDICMSRTQLFANPYKLVDISAKNSILDEADEDIEDRYGFKAPTDKRIKSKHKIRPPSPNTPPRSMTPPPLSQFEKQLSWIEKRQTPSNDLNSNYSSLKYSQTSYSDISPSPSLESGYRDNPHRLASNHPASDLSYSQNNLLNSSDTEEPLNSRDEPSCILSDSKNLPANHFNTKRSNPAPFPTTHPKRQKTETMVSESLNFDVIKLKQISLAKEDIRVEIRKSGKNYDNLFKILERLPEVEQRKVLVQEALDWAARFKKRSLIQLLENWKIKIYLN</sequence>
<dbReference type="FunFam" id="3.40.50.410:FF:000010">
    <property type="entry name" value="Integrator complex subunit 6 like"/>
    <property type="match status" value="1"/>
</dbReference>
<dbReference type="InterPro" id="IPR051113">
    <property type="entry name" value="Integrator_subunit6"/>
</dbReference>
<feature type="compositionally biased region" description="Pro residues" evidence="1">
    <location>
        <begin position="613"/>
        <end position="628"/>
    </location>
</feature>
<feature type="compositionally biased region" description="Basic and acidic residues" evidence="1">
    <location>
        <begin position="245"/>
        <end position="255"/>
    </location>
</feature>
<feature type="compositionally biased region" description="Low complexity" evidence="1">
    <location>
        <begin position="689"/>
        <end position="702"/>
    </location>
</feature>
<evidence type="ECO:0000313" key="4">
    <source>
        <dbReference type="Proteomes" id="UP001165289"/>
    </source>
</evidence>
<feature type="compositionally biased region" description="Basic and acidic residues" evidence="1">
    <location>
        <begin position="595"/>
        <end position="604"/>
    </location>
</feature>
<feature type="compositionally biased region" description="Polar residues" evidence="1">
    <location>
        <begin position="718"/>
        <end position="734"/>
    </location>
</feature>
<reference evidence="3 4" key="1">
    <citation type="journal article" date="2023" name="BMC Biol.">
        <title>The compact genome of the sponge Oopsacas minuta (Hexactinellida) is lacking key metazoan core genes.</title>
        <authorList>
            <person name="Santini S."/>
            <person name="Schenkelaars Q."/>
            <person name="Jourda C."/>
            <person name="Duchesne M."/>
            <person name="Belahbib H."/>
            <person name="Rocher C."/>
            <person name="Selva M."/>
            <person name="Riesgo A."/>
            <person name="Vervoort M."/>
            <person name="Leys S.P."/>
            <person name="Kodjabachian L."/>
            <person name="Le Bivic A."/>
            <person name="Borchiellini C."/>
            <person name="Claverie J.M."/>
            <person name="Renard E."/>
        </authorList>
    </citation>
    <scope>NUCLEOTIDE SEQUENCE [LARGE SCALE GENOMIC DNA]</scope>
    <source>
        <strain evidence="3">SPO-2</strain>
    </source>
</reference>
<dbReference type="PROSITE" id="PS50234">
    <property type="entry name" value="VWFA"/>
    <property type="match status" value="1"/>
</dbReference>
<feature type="region of interest" description="Disordered" evidence="1">
    <location>
        <begin position="659"/>
        <end position="747"/>
    </location>
</feature>
<dbReference type="PANTHER" id="PTHR12957">
    <property type="entry name" value="DEAD/H BOX POLYPEPTIDE 26/DICE1-RELATED"/>
    <property type="match status" value="1"/>
</dbReference>
<dbReference type="PANTHER" id="PTHR12957:SF2">
    <property type="entry name" value="INTEGRATOR COMPLEX SUBUNIT 6"/>
    <property type="match status" value="1"/>
</dbReference>
<dbReference type="GO" id="GO:0034472">
    <property type="term" value="P:snRNA 3'-end processing"/>
    <property type="evidence" value="ECO:0007669"/>
    <property type="project" value="TreeGrafter"/>
</dbReference>
<dbReference type="InterPro" id="IPR036465">
    <property type="entry name" value="vWFA_dom_sf"/>
</dbReference>
<organism evidence="3 4">
    <name type="scientific">Oopsacas minuta</name>
    <dbReference type="NCBI Taxonomy" id="111878"/>
    <lineage>
        <taxon>Eukaryota</taxon>
        <taxon>Metazoa</taxon>
        <taxon>Porifera</taxon>
        <taxon>Hexactinellida</taxon>
        <taxon>Hexasterophora</taxon>
        <taxon>Lyssacinosida</taxon>
        <taxon>Leucopsacidae</taxon>
        <taxon>Oopsacas</taxon>
    </lineage>
</organism>
<dbReference type="InterPro" id="IPR002035">
    <property type="entry name" value="VWF_A"/>
</dbReference>
<dbReference type="Pfam" id="PF25462">
    <property type="entry name" value="Beta-barrel_INTS6"/>
    <property type="match status" value="1"/>
</dbReference>
<feature type="domain" description="VWFA" evidence="2">
    <location>
        <begin position="5"/>
        <end position="230"/>
    </location>
</feature>
<dbReference type="AlphaFoldDB" id="A0AAV7JKT8"/>
<evidence type="ECO:0000256" key="1">
    <source>
        <dbReference type="SAM" id="MobiDB-lite"/>
    </source>
</evidence>
<gene>
    <name evidence="3" type="ORF">LOD99_6724</name>
</gene>